<dbReference type="InterPro" id="IPR011500">
    <property type="entry name" value="GPCR_3_9-Cys_dom"/>
</dbReference>
<evidence type="ECO:0000256" key="9">
    <source>
        <dbReference type="ARBA" id="ARBA00023180"/>
    </source>
</evidence>
<evidence type="ECO:0000313" key="14">
    <source>
        <dbReference type="EnsemblMetazoa" id="AALFPA23_020305.P29961"/>
    </source>
</evidence>
<evidence type="ECO:0000256" key="8">
    <source>
        <dbReference type="ARBA" id="ARBA00023170"/>
    </source>
</evidence>
<dbReference type="Gene3D" id="3.40.50.2300">
    <property type="match status" value="4"/>
</dbReference>
<dbReference type="CDD" id="cd15285">
    <property type="entry name" value="7tmC_mGluR_group1"/>
    <property type="match status" value="1"/>
</dbReference>
<keyword evidence="3" id="KW-1003">Cell membrane</keyword>
<dbReference type="InterPro" id="IPR001828">
    <property type="entry name" value="ANF_lig-bd_rcpt"/>
</dbReference>
<evidence type="ECO:0000256" key="7">
    <source>
        <dbReference type="ARBA" id="ARBA00023136"/>
    </source>
</evidence>
<dbReference type="Proteomes" id="UP000069940">
    <property type="component" value="Unassembled WGS sequence"/>
</dbReference>
<evidence type="ECO:0000256" key="6">
    <source>
        <dbReference type="ARBA" id="ARBA00023040"/>
    </source>
</evidence>
<dbReference type="PRINTS" id="PR00248">
    <property type="entry name" value="GPCRMGR"/>
</dbReference>
<dbReference type="PANTHER" id="PTHR24060">
    <property type="entry name" value="METABOTROPIC GLUTAMATE RECEPTOR"/>
    <property type="match status" value="1"/>
</dbReference>
<dbReference type="Gene3D" id="2.10.50.30">
    <property type="entry name" value="GPCR, family 3, nine cysteines domain"/>
    <property type="match status" value="1"/>
</dbReference>
<evidence type="ECO:0000256" key="2">
    <source>
        <dbReference type="ARBA" id="ARBA00007242"/>
    </source>
</evidence>
<reference evidence="15" key="1">
    <citation type="journal article" date="2015" name="Proc. Natl. Acad. Sci. U.S.A.">
        <title>Genome sequence of the Asian Tiger mosquito, Aedes albopictus, reveals insights into its biology, genetics, and evolution.</title>
        <authorList>
            <person name="Chen X.G."/>
            <person name="Jiang X."/>
            <person name="Gu J."/>
            <person name="Xu M."/>
            <person name="Wu Y."/>
            <person name="Deng Y."/>
            <person name="Zhang C."/>
            <person name="Bonizzoni M."/>
            <person name="Dermauw W."/>
            <person name="Vontas J."/>
            <person name="Armbruster P."/>
            <person name="Huang X."/>
            <person name="Yang Y."/>
            <person name="Zhang H."/>
            <person name="He W."/>
            <person name="Peng H."/>
            <person name="Liu Y."/>
            <person name="Wu K."/>
            <person name="Chen J."/>
            <person name="Lirakis M."/>
            <person name="Topalis P."/>
            <person name="Van Leeuwen T."/>
            <person name="Hall A.B."/>
            <person name="Jiang X."/>
            <person name="Thorpe C."/>
            <person name="Mueller R.L."/>
            <person name="Sun C."/>
            <person name="Waterhouse R.M."/>
            <person name="Yan G."/>
            <person name="Tu Z.J."/>
            <person name="Fang X."/>
            <person name="James A.A."/>
        </authorList>
    </citation>
    <scope>NUCLEOTIDE SEQUENCE [LARGE SCALE GENOMIC DNA]</scope>
    <source>
        <strain evidence="15">Foshan</strain>
    </source>
</reference>
<protein>
    <recommendedName>
        <fullName evidence="13">G-protein coupled receptors family 3 profile domain-containing protein</fullName>
    </recommendedName>
</protein>
<keyword evidence="5 12" id="KW-1133">Transmembrane helix</keyword>
<evidence type="ECO:0000256" key="11">
    <source>
        <dbReference type="SAM" id="MobiDB-lite"/>
    </source>
</evidence>
<feature type="transmembrane region" description="Helical" evidence="12">
    <location>
        <begin position="12"/>
        <end position="34"/>
    </location>
</feature>
<organism evidence="14 15">
    <name type="scientific">Aedes albopictus</name>
    <name type="common">Asian tiger mosquito</name>
    <name type="synonym">Stegomyia albopicta</name>
    <dbReference type="NCBI Taxonomy" id="7160"/>
    <lineage>
        <taxon>Eukaryota</taxon>
        <taxon>Metazoa</taxon>
        <taxon>Ecdysozoa</taxon>
        <taxon>Arthropoda</taxon>
        <taxon>Hexapoda</taxon>
        <taxon>Insecta</taxon>
        <taxon>Pterygota</taxon>
        <taxon>Neoptera</taxon>
        <taxon>Endopterygota</taxon>
        <taxon>Diptera</taxon>
        <taxon>Nematocera</taxon>
        <taxon>Culicoidea</taxon>
        <taxon>Culicidae</taxon>
        <taxon>Culicinae</taxon>
        <taxon>Aedini</taxon>
        <taxon>Aedes</taxon>
        <taxon>Stegomyia</taxon>
    </lineage>
</organism>
<comment type="subcellular location">
    <subcellularLocation>
        <location evidence="1">Cell membrane</location>
        <topology evidence="1">Multi-pass membrane protein</topology>
    </subcellularLocation>
</comment>
<evidence type="ECO:0000256" key="5">
    <source>
        <dbReference type="ARBA" id="ARBA00022989"/>
    </source>
</evidence>
<evidence type="ECO:0000256" key="12">
    <source>
        <dbReference type="SAM" id="Phobius"/>
    </source>
</evidence>
<feature type="transmembrane region" description="Helical" evidence="12">
    <location>
        <begin position="1153"/>
        <end position="1172"/>
    </location>
</feature>
<dbReference type="Pfam" id="PF01094">
    <property type="entry name" value="ANF_receptor"/>
    <property type="match status" value="2"/>
</dbReference>
<feature type="compositionally biased region" description="Basic and acidic residues" evidence="11">
    <location>
        <begin position="1378"/>
        <end position="1389"/>
    </location>
</feature>
<dbReference type="SUPFAM" id="SSF53822">
    <property type="entry name" value="Periplasmic binding protein-like I"/>
    <property type="match status" value="4"/>
</dbReference>
<feature type="transmembrane region" description="Helical" evidence="12">
    <location>
        <begin position="1030"/>
        <end position="1050"/>
    </location>
</feature>
<feature type="compositionally biased region" description="Polar residues" evidence="11">
    <location>
        <begin position="49"/>
        <end position="58"/>
    </location>
</feature>
<feature type="compositionally biased region" description="Low complexity" evidence="11">
    <location>
        <begin position="1393"/>
        <end position="1403"/>
    </location>
</feature>
<comment type="similarity">
    <text evidence="2">Belongs to the G-protein coupled receptor 3 family.</text>
</comment>
<dbReference type="InterPro" id="IPR038550">
    <property type="entry name" value="GPCR_3_9-Cys_sf"/>
</dbReference>
<evidence type="ECO:0000256" key="10">
    <source>
        <dbReference type="ARBA" id="ARBA00023224"/>
    </source>
</evidence>
<name>A0ABM1ZP11_AEDAL</name>
<dbReference type="RefSeq" id="XP_062700997.1">
    <property type="nucleotide sequence ID" value="XM_062845013.1"/>
</dbReference>
<keyword evidence="6" id="KW-0297">G-protein coupled receptor</keyword>
<feature type="transmembrane region" description="Helical" evidence="12">
    <location>
        <begin position="1184"/>
        <end position="1206"/>
    </location>
</feature>
<keyword evidence="7 12" id="KW-0472">Membrane</keyword>
<keyword evidence="9" id="KW-0325">Glycoprotein</keyword>
<evidence type="ECO:0000259" key="13">
    <source>
        <dbReference type="PROSITE" id="PS50259"/>
    </source>
</evidence>
<feature type="domain" description="G-protein coupled receptors family 3 profile" evidence="13">
    <location>
        <begin position="992"/>
        <end position="1254"/>
    </location>
</feature>
<dbReference type="PRINTS" id="PR00593">
    <property type="entry name" value="MTABOTROPICR"/>
</dbReference>
<dbReference type="InterPro" id="IPR000162">
    <property type="entry name" value="GPCR_3_mtglu_rcpt"/>
</dbReference>
<keyword evidence="10" id="KW-0807">Transducer</keyword>
<dbReference type="InterPro" id="IPR028082">
    <property type="entry name" value="Peripla_BP_I"/>
</dbReference>
<dbReference type="InterPro" id="IPR000337">
    <property type="entry name" value="GPCR_3"/>
</dbReference>
<feature type="transmembrane region" description="Helical" evidence="12">
    <location>
        <begin position="993"/>
        <end position="1015"/>
    </location>
</feature>
<feature type="transmembrane region" description="Helical" evidence="12">
    <location>
        <begin position="1100"/>
        <end position="1127"/>
    </location>
</feature>
<dbReference type="InterPro" id="IPR050726">
    <property type="entry name" value="mGluR"/>
</dbReference>
<dbReference type="PROSITE" id="PS50259">
    <property type="entry name" value="G_PROTEIN_RECEP_F3_4"/>
    <property type="match status" value="1"/>
</dbReference>
<feature type="transmembrane region" description="Helical" evidence="12">
    <location>
        <begin position="1212"/>
        <end position="1232"/>
    </location>
</feature>
<evidence type="ECO:0000256" key="4">
    <source>
        <dbReference type="ARBA" id="ARBA00022692"/>
    </source>
</evidence>
<evidence type="ECO:0000256" key="3">
    <source>
        <dbReference type="ARBA" id="ARBA00022475"/>
    </source>
</evidence>
<dbReference type="Pfam" id="PF07562">
    <property type="entry name" value="NCD3G"/>
    <property type="match status" value="1"/>
</dbReference>
<dbReference type="InterPro" id="IPR017978">
    <property type="entry name" value="GPCR_3_C"/>
</dbReference>
<feature type="transmembrane region" description="Helical" evidence="12">
    <location>
        <begin position="1062"/>
        <end position="1079"/>
    </location>
</feature>
<dbReference type="Pfam" id="PF00003">
    <property type="entry name" value="7tm_3"/>
    <property type="match status" value="1"/>
</dbReference>
<proteinExistence type="inferred from homology"/>
<dbReference type="EnsemblMetazoa" id="AALFPA23_020305.R29961">
    <property type="protein sequence ID" value="AALFPA23_020305.P29961"/>
    <property type="gene ID" value="AALFPA23_020305"/>
</dbReference>
<evidence type="ECO:0000256" key="1">
    <source>
        <dbReference type="ARBA" id="ARBA00004651"/>
    </source>
</evidence>
<accession>A0ABM1ZP11</accession>
<feature type="region of interest" description="Disordered" evidence="11">
    <location>
        <begin position="1370"/>
        <end position="1405"/>
    </location>
</feature>
<sequence length="1427" mass="159134">MHPKLPVVDVPLLPANILPLVTFIFINLAIASAATTTATDELPSPIVAQPSSASASTDTSKRTSAHIPGDFVIGMLFSMHHQPRQKRTGPNHFLSCGEIREHYGIQRAEVTFKTIDEINQNLNLLPNITLGVEIRDSCWYAPVALQQSIELIRDSISPPSGASNIGASPRFPLDGGGWTGGMSNFIKPDMCVALHQNASLGYIDGPVKPSNKFRQTLIGVIGPGSSSVALQVQNLLQLFSIPQIGYSTTSKDLSDKARYSTFMRVVPSDYYQAQVMVDVVRQFNWTYVSAINTDENYGQSGIQAFRELADRYGVCIAREDSILSNAEDESFLDVLRNIVQDASAKVVVCFCEGMTVRGLLKAMKNLNMTDRFLLIGSDGWADRADVVEDYERQALGSISIRIHSPYVKSFDDYYFGLSPFTNKRNPWFREFWEIREHYGIQRAEVTFKTIDEINQNSNLLPNITLGVEIRDSCWYAPVALQQSIELIRDSISPPSGASNIGASPRFPLDGGGSTGGMSNFIKPDMCVAHHNASLGYIDGPVKPSNKFRQTLIGVIGPGSSSVALQVQNLLQLFSIPQIGYSTTSKDLSDKARYSTFMRVVPSDYYQAQVMVDVVRQFNWTYVSAINTDENYGQSGIQAFRELADRYGVCIAREDSILSNAEDESFLDVLRNIVQDASAKVVVCFCEGMTVRGLLKAMKNLNMTDRFLLIGSDGWADRADVVEDYERQALGSISIRIHSPYVKSFDDYYFGLSPFTNKRNPWFREFWEVRFNCTLPTNDANPLEAMHSNEGKPFCTGKEKLSDRYKQEPKMSFVIKAIYTMARALEALQRDLCGQNSSGICSAMYPFNGTQFFNYLMNVSFSHEGDIVEFDNRGDPPGRYDIMNFQFINGSYDYVPVGEWNNGSLIFTQSLQSSPAGPVESVCSRPCPPGSYKNLQTGGQEKQCCWVCVPCERHQILYNETHCRNCKAGYWPDLAKTECLLIPIEYMQWGDTEAIVAMSFSILGFLTTGLVFAVFVRHNDTPVVKSSTRELCYLILVGMIISHSSIFAILAKPSSSTCLMSRTLPGISFAMIYASLLVKTNRIARILAGSKKRFPTKKPRFMSAAAQLVITGMLISVEIAIAVFMLVLESPSTEHQYPTRQRTVLACNTSREGILVPLAFIFLLIILCTLYAWKTRNVPENFNEAKFIGFAMYTTCVIWVAFVPIYFGSESKIITMCICISLSAMVTLVFLFFPKLYIILIRPEKNIRALFTTSKSIRCHIGSRVASAISHKTSSSYSSGPGPPDDFGDYSFDAPKPIIRSSSCQTSLELLLELLELQFFEPDKPSPRSTPTTRQRTLSSTLKQVRYSLSPIKASVRRPLLVPEVDLLNTTNNNINPPPERRTVTFDYSRKTSISDPSDQSESSCPHCTQLETVRHKYDLIDSLHSAK</sequence>
<keyword evidence="15" id="KW-1185">Reference proteome</keyword>
<feature type="region of interest" description="Disordered" evidence="11">
    <location>
        <begin position="43"/>
        <end position="63"/>
    </location>
</feature>
<evidence type="ECO:0000313" key="15">
    <source>
        <dbReference type="Proteomes" id="UP000069940"/>
    </source>
</evidence>
<keyword evidence="4 12" id="KW-0812">Transmembrane</keyword>
<dbReference type="GeneID" id="109410169"/>
<reference evidence="14" key="2">
    <citation type="submission" date="2025-05" db="UniProtKB">
        <authorList>
            <consortium name="EnsemblMetazoa"/>
        </authorList>
    </citation>
    <scope>IDENTIFICATION</scope>
    <source>
        <strain evidence="14">Foshan</strain>
    </source>
</reference>
<keyword evidence="8" id="KW-0675">Receptor</keyword>